<comment type="subcellular location">
    <subcellularLocation>
        <location evidence="1">Membrane</location>
        <topology evidence="1">Multi-pass membrane protein</topology>
    </subcellularLocation>
</comment>
<dbReference type="EMBL" id="MCFA01000279">
    <property type="protein sequence ID" value="ORX95399.1"/>
    <property type="molecule type" value="Genomic_DNA"/>
</dbReference>
<name>A0A1Y1YBM0_9PLEO</name>
<feature type="non-terminal residue" evidence="6">
    <location>
        <position position="1"/>
    </location>
</feature>
<dbReference type="SUPFAM" id="SSF103473">
    <property type="entry name" value="MFS general substrate transporter"/>
    <property type="match status" value="1"/>
</dbReference>
<keyword evidence="7" id="KW-1185">Reference proteome</keyword>
<feature type="transmembrane region" description="Helical" evidence="5">
    <location>
        <begin position="57"/>
        <end position="78"/>
    </location>
</feature>
<reference evidence="6 7" key="1">
    <citation type="submission" date="2016-07" db="EMBL/GenBank/DDBJ databases">
        <title>Pervasive Adenine N6-methylation of Active Genes in Fungi.</title>
        <authorList>
            <consortium name="DOE Joint Genome Institute"/>
            <person name="Mondo S.J."/>
            <person name="Dannebaum R.O."/>
            <person name="Kuo R.C."/>
            <person name="Labutti K."/>
            <person name="Haridas S."/>
            <person name="Kuo A."/>
            <person name="Salamov A."/>
            <person name="Ahrendt S.R."/>
            <person name="Lipzen A."/>
            <person name="Sullivan W."/>
            <person name="Andreopoulos W.B."/>
            <person name="Clum A."/>
            <person name="Lindquist E."/>
            <person name="Daum C."/>
            <person name="Ramamoorthy G.K."/>
            <person name="Gryganskyi A."/>
            <person name="Culley D."/>
            <person name="Magnuson J.K."/>
            <person name="James T.Y."/>
            <person name="O'Malley M.A."/>
            <person name="Stajich J.E."/>
            <person name="Spatafora J.W."/>
            <person name="Visel A."/>
            <person name="Grigoriev I.V."/>
        </authorList>
    </citation>
    <scope>NUCLEOTIDE SEQUENCE [LARGE SCALE GENOMIC DNA]</scope>
    <source>
        <strain evidence="6 7">CBS 115471</strain>
    </source>
</reference>
<organism evidence="6 7">
    <name type="scientific">Clohesyomyces aquaticus</name>
    <dbReference type="NCBI Taxonomy" id="1231657"/>
    <lineage>
        <taxon>Eukaryota</taxon>
        <taxon>Fungi</taxon>
        <taxon>Dikarya</taxon>
        <taxon>Ascomycota</taxon>
        <taxon>Pezizomycotina</taxon>
        <taxon>Dothideomycetes</taxon>
        <taxon>Pleosporomycetidae</taxon>
        <taxon>Pleosporales</taxon>
        <taxon>Lindgomycetaceae</taxon>
        <taxon>Clohesyomyces</taxon>
    </lineage>
</organism>
<keyword evidence="3 5" id="KW-1133">Transmembrane helix</keyword>
<evidence type="ECO:0000256" key="5">
    <source>
        <dbReference type="SAM" id="Phobius"/>
    </source>
</evidence>
<dbReference type="GO" id="GO:0005886">
    <property type="term" value="C:plasma membrane"/>
    <property type="evidence" value="ECO:0007669"/>
    <property type="project" value="TreeGrafter"/>
</dbReference>
<dbReference type="PANTHER" id="PTHR23501:SF199">
    <property type="entry name" value="MFS EFFLUX TRANSPORTER INPD-RELATED"/>
    <property type="match status" value="1"/>
</dbReference>
<sequence>LGTVGCGLISMWNAETNSPRWIGYQALFGIGQGFGWQQPLLIAQAWMETKDIPIGTALMSGIKLFGGATFISVGSAVFNNKLKYNLSQIPNLNPHRVLQAGASGLTAAIHDPAQLAAVKDAYSNALNVTFHISVVLSCLAVLGAIGVEW</sequence>
<gene>
    <name evidence="6" type="ORF">BCR34DRAFT_465220</name>
</gene>
<dbReference type="InterPro" id="IPR036259">
    <property type="entry name" value="MFS_trans_sf"/>
</dbReference>
<feature type="transmembrane region" description="Helical" evidence="5">
    <location>
        <begin position="128"/>
        <end position="147"/>
    </location>
</feature>
<evidence type="ECO:0008006" key="8">
    <source>
        <dbReference type="Google" id="ProtNLM"/>
    </source>
</evidence>
<protein>
    <recommendedName>
        <fullName evidence="8">Major facilitator superfamily domain-containing protein</fullName>
    </recommendedName>
</protein>
<evidence type="ECO:0000256" key="4">
    <source>
        <dbReference type="ARBA" id="ARBA00023136"/>
    </source>
</evidence>
<proteinExistence type="predicted"/>
<evidence type="ECO:0000313" key="7">
    <source>
        <dbReference type="Proteomes" id="UP000193144"/>
    </source>
</evidence>
<dbReference type="PANTHER" id="PTHR23501">
    <property type="entry name" value="MAJOR FACILITATOR SUPERFAMILY"/>
    <property type="match status" value="1"/>
</dbReference>
<dbReference type="OrthoDB" id="3940175at2759"/>
<comment type="caution">
    <text evidence="6">The sequence shown here is derived from an EMBL/GenBank/DDBJ whole genome shotgun (WGS) entry which is preliminary data.</text>
</comment>
<evidence type="ECO:0000256" key="1">
    <source>
        <dbReference type="ARBA" id="ARBA00004141"/>
    </source>
</evidence>
<keyword evidence="4 5" id="KW-0472">Membrane</keyword>
<feature type="non-terminal residue" evidence="6">
    <location>
        <position position="149"/>
    </location>
</feature>
<evidence type="ECO:0000256" key="2">
    <source>
        <dbReference type="ARBA" id="ARBA00022692"/>
    </source>
</evidence>
<evidence type="ECO:0000313" key="6">
    <source>
        <dbReference type="EMBL" id="ORX95399.1"/>
    </source>
</evidence>
<dbReference type="Proteomes" id="UP000193144">
    <property type="component" value="Unassembled WGS sequence"/>
</dbReference>
<evidence type="ECO:0000256" key="3">
    <source>
        <dbReference type="ARBA" id="ARBA00022989"/>
    </source>
</evidence>
<dbReference type="AlphaFoldDB" id="A0A1Y1YBM0"/>
<accession>A0A1Y1YBM0</accession>
<dbReference type="GO" id="GO:0022857">
    <property type="term" value="F:transmembrane transporter activity"/>
    <property type="evidence" value="ECO:0007669"/>
    <property type="project" value="TreeGrafter"/>
</dbReference>
<keyword evidence="2 5" id="KW-0812">Transmembrane</keyword>